<dbReference type="GO" id="GO:0016887">
    <property type="term" value="F:ATP hydrolysis activity"/>
    <property type="evidence" value="ECO:0007669"/>
    <property type="project" value="InterPro"/>
</dbReference>
<gene>
    <name evidence="6" type="ordered locus">BN6_41470</name>
</gene>
<name>K0K3G3_SACES</name>
<dbReference type="InterPro" id="IPR027417">
    <property type="entry name" value="P-loop_NTPase"/>
</dbReference>
<dbReference type="InterPro" id="IPR005158">
    <property type="entry name" value="BTAD"/>
</dbReference>
<dbReference type="HOGENOM" id="CLU_004665_1_3_11"/>
<dbReference type="PROSITE" id="PS51755">
    <property type="entry name" value="OMPR_PHOB"/>
    <property type="match status" value="1"/>
</dbReference>
<dbReference type="Pfam" id="PF03704">
    <property type="entry name" value="BTAD"/>
    <property type="match status" value="1"/>
</dbReference>
<keyword evidence="2 3" id="KW-0238">DNA-binding</keyword>
<dbReference type="CDD" id="cd15831">
    <property type="entry name" value="BTAD"/>
    <property type="match status" value="1"/>
</dbReference>
<dbReference type="SMART" id="SM01043">
    <property type="entry name" value="BTAD"/>
    <property type="match status" value="1"/>
</dbReference>
<dbReference type="eggNOG" id="COG3903">
    <property type="taxonomic scope" value="Bacteria"/>
</dbReference>
<dbReference type="Proteomes" id="UP000006281">
    <property type="component" value="Chromosome"/>
</dbReference>
<organism evidence="6 7">
    <name type="scientific">Saccharothrix espanaensis (strain ATCC 51144 / DSM 44229 / JCM 9112 / NBRC 15066 / NRRL 15764)</name>
    <dbReference type="NCBI Taxonomy" id="1179773"/>
    <lineage>
        <taxon>Bacteria</taxon>
        <taxon>Bacillati</taxon>
        <taxon>Actinomycetota</taxon>
        <taxon>Actinomycetes</taxon>
        <taxon>Pseudonocardiales</taxon>
        <taxon>Pseudonocardiaceae</taxon>
        <taxon>Saccharothrix</taxon>
    </lineage>
</organism>
<reference evidence="6 7" key="1">
    <citation type="journal article" date="2012" name="BMC Genomics">
        <title>Complete genome sequence of Saccharothrix espanaensis DSM 44229T and comparison to the other completely sequenced Pseudonocardiaceae.</title>
        <authorList>
            <person name="Strobel T."/>
            <person name="Al-Dilaimi A."/>
            <person name="Blom J."/>
            <person name="Gessner A."/>
            <person name="Kalinowski J."/>
            <person name="Luzhetska M."/>
            <person name="Puhler A."/>
            <person name="Szczepanowski R."/>
            <person name="Bechthold A."/>
            <person name="Ruckert C."/>
        </authorList>
    </citation>
    <scope>NUCLEOTIDE SEQUENCE [LARGE SCALE GENOMIC DNA]</scope>
    <source>
        <strain evidence="7">ATCC 51144 / DSM 44229 / JCM 9112 / NBRC 15066 / NRRL 15764</strain>
    </source>
</reference>
<dbReference type="Gene3D" id="1.25.40.10">
    <property type="entry name" value="Tetratricopeptide repeat domain"/>
    <property type="match status" value="2"/>
</dbReference>
<keyword evidence="7" id="KW-1185">Reference proteome</keyword>
<dbReference type="Pfam" id="PF13401">
    <property type="entry name" value="AAA_22"/>
    <property type="match status" value="1"/>
</dbReference>
<comment type="similarity">
    <text evidence="1">Belongs to the AfsR/DnrI/RedD regulatory family.</text>
</comment>
<dbReference type="InterPro" id="IPR049945">
    <property type="entry name" value="AAA_22"/>
</dbReference>
<dbReference type="InterPro" id="IPR058852">
    <property type="entry name" value="HTH_77"/>
</dbReference>
<sequence length="1074" mass="115356">MGAVELLPISTHEILTCCACVGHPCSAAPRDRRRPPRRSNAPARGTVGPMRVGVLGPLAVTVDGAPVEVGGSRVRALLVRLALGVGRTVTVEELADALWPEDKPADEVGAVRSLVSRLRRALPDPAALRSAHSGYCLDLPPDAVDAHLFDRLAREARRALAAGDPPTARRLGREALDLWRGPALADVAGLPFAVGHVAGLDEARLAAFEDVAAAELAAGDGRHLVADLTELAARHPLRERVQALLLRALFAAGRPAEALAGYEEVRRRLADELGADPGPELRATHRELLRAEPPDQPRTGNLRMPLTSFLGRAGDLERVADLLGRHRLVTLVGPGGAGKTRLATTAAARLPQVVWLVELAPVTDQGDVAAAVLGALGQRELRTAQRPVGRLDAMGRLVESLSRTEAVLVLDNCEHLVDAAARFADELLGRCPLLRVLATSREPLGVFGEAIVPVPPLDDTTAVRLLAERAAAVRPGFEVTDANRPVLAETCRRLDGLPLAIELAAARLRSLSPEQLAGRLDDRFRLLTGGSRTAMPRHQTLRAVVAWSWDLLDDAERAFAERLAVFPAGIDLEAAEHLVGEDAFDLLTALVDKSLLHPVDGGRYRMLETIREYGLERLGERGWIGAARTAHAEYYRDFAELAEPHVRGKEQLAWIARLDAERDNVLAALHFAADSGDADTAVRIAAAMSMFWTVRGNRADSVGWLRLALDVPGESRRVARQVVAAFLLLNNAISGGFRNLDEQVPQMQALAESVEPDHPVLVLLEPLVGLFLDRTDQALAAIDARLDHPDPWTRAMLWAVRGALRENVGDMAGAREDIEVAITGFREVGDRFGLSQALTGVAEARLAFGDAQGARAALEESVRMLRELDPDDDVTHERVQLAWIHALLGDVERAKEEGRRLSRPSPGPWSARGAAFARVMLGDLARYEGDLAEAGRQYETASVLLSEAPFVVPQFVALMRAAHAQLAVARGEPATELVREGAEQAQLSQDMPVLARVAVAGAAVRLSEGDSSAAATLLGAAEQLRGAPDALHLDVVRLSEKLRADLGDAAFDLAYASGRAMDRETAIALTTLPD</sequence>
<dbReference type="Gene3D" id="3.40.50.300">
    <property type="entry name" value="P-loop containing nucleotide triphosphate hydrolases"/>
    <property type="match status" value="1"/>
</dbReference>
<dbReference type="Pfam" id="PF25872">
    <property type="entry name" value="HTH_77"/>
    <property type="match status" value="1"/>
</dbReference>
<dbReference type="EMBL" id="HE804045">
    <property type="protein sequence ID" value="CCH31434.1"/>
    <property type="molecule type" value="Genomic_DNA"/>
</dbReference>
<evidence type="ECO:0000256" key="3">
    <source>
        <dbReference type="PROSITE-ProRule" id="PRU01091"/>
    </source>
</evidence>
<dbReference type="STRING" id="1179773.BN6_41470"/>
<evidence type="ECO:0000256" key="2">
    <source>
        <dbReference type="ARBA" id="ARBA00023125"/>
    </source>
</evidence>
<dbReference type="InterPro" id="IPR001867">
    <property type="entry name" value="OmpR/PhoB-type_DNA-bd"/>
</dbReference>
<dbReference type="InterPro" id="IPR036388">
    <property type="entry name" value="WH-like_DNA-bd_sf"/>
</dbReference>
<feature type="domain" description="OmpR/PhoB-type" evidence="5">
    <location>
        <begin position="42"/>
        <end position="139"/>
    </location>
</feature>
<feature type="region of interest" description="Disordered" evidence="4">
    <location>
        <begin position="27"/>
        <end position="46"/>
    </location>
</feature>
<dbReference type="PANTHER" id="PTHR47691:SF3">
    <property type="entry name" value="HTH-TYPE TRANSCRIPTIONAL REGULATOR RV0890C-RELATED"/>
    <property type="match status" value="1"/>
</dbReference>
<protein>
    <submittedName>
        <fullName evidence="6">Transcriptional regulator</fullName>
    </submittedName>
</protein>
<dbReference type="eggNOG" id="COG3629">
    <property type="taxonomic scope" value="Bacteria"/>
</dbReference>
<dbReference type="SUPFAM" id="SSF52540">
    <property type="entry name" value="P-loop containing nucleoside triphosphate hydrolases"/>
    <property type="match status" value="1"/>
</dbReference>
<dbReference type="GO" id="GO:0000160">
    <property type="term" value="P:phosphorelay signal transduction system"/>
    <property type="evidence" value="ECO:0007669"/>
    <property type="project" value="InterPro"/>
</dbReference>
<dbReference type="PRINTS" id="PR00364">
    <property type="entry name" value="DISEASERSIST"/>
</dbReference>
<dbReference type="InterPro" id="IPR016032">
    <property type="entry name" value="Sig_transdc_resp-reg_C-effctor"/>
</dbReference>
<evidence type="ECO:0000313" key="7">
    <source>
        <dbReference type="Proteomes" id="UP000006281"/>
    </source>
</evidence>
<dbReference type="PATRIC" id="fig|1179773.3.peg.4149"/>
<evidence type="ECO:0000256" key="1">
    <source>
        <dbReference type="ARBA" id="ARBA00005820"/>
    </source>
</evidence>
<dbReference type="SUPFAM" id="SSF48452">
    <property type="entry name" value="TPR-like"/>
    <property type="match status" value="2"/>
</dbReference>
<dbReference type="InterPro" id="IPR011990">
    <property type="entry name" value="TPR-like_helical_dom_sf"/>
</dbReference>
<feature type="DNA-binding region" description="OmpR/PhoB-type" evidence="3">
    <location>
        <begin position="42"/>
        <end position="139"/>
    </location>
</feature>
<evidence type="ECO:0000256" key="4">
    <source>
        <dbReference type="SAM" id="MobiDB-lite"/>
    </source>
</evidence>
<dbReference type="AlphaFoldDB" id="K0K3G3"/>
<dbReference type="SUPFAM" id="SSF46894">
    <property type="entry name" value="C-terminal effector domain of the bipartite response regulators"/>
    <property type="match status" value="1"/>
</dbReference>
<dbReference type="KEGG" id="sesp:BN6_41470"/>
<dbReference type="SMART" id="SM00862">
    <property type="entry name" value="Trans_reg_C"/>
    <property type="match status" value="1"/>
</dbReference>
<proteinExistence type="inferred from homology"/>
<dbReference type="GO" id="GO:0006355">
    <property type="term" value="P:regulation of DNA-templated transcription"/>
    <property type="evidence" value="ECO:0007669"/>
    <property type="project" value="InterPro"/>
</dbReference>
<evidence type="ECO:0000259" key="5">
    <source>
        <dbReference type="PROSITE" id="PS51755"/>
    </source>
</evidence>
<dbReference type="PANTHER" id="PTHR47691">
    <property type="entry name" value="REGULATOR-RELATED"/>
    <property type="match status" value="1"/>
</dbReference>
<accession>K0K3G3</accession>
<dbReference type="Gene3D" id="1.10.10.10">
    <property type="entry name" value="Winged helix-like DNA-binding domain superfamily/Winged helix DNA-binding domain"/>
    <property type="match status" value="1"/>
</dbReference>
<evidence type="ECO:0000313" key="6">
    <source>
        <dbReference type="EMBL" id="CCH31434.1"/>
    </source>
</evidence>
<dbReference type="GO" id="GO:0003677">
    <property type="term" value="F:DNA binding"/>
    <property type="evidence" value="ECO:0007669"/>
    <property type="project" value="UniProtKB-UniRule"/>
</dbReference>